<name>A0A1M6NJ10_9FLAO</name>
<evidence type="ECO:0000313" key="1">
    <source>
        <dbReference type="EMBL" id="SHJ95626.1"/>
    </source>
</evidence>
<accession>A0A1M6NJ10</accession>
<gene>
    <name evidence="1" type="ORF">SAMN04487911_1714</name>
</gene>
<keyword evidence="2" id="KW-1185">Reference proteome</keyword>
<evidence type="ECO:0000313" key="2">
    <source>
        <dbReference type="Proteomes" id="UP000184231"/>
    </source>
</evidence>
<dbReference type="STRING" id="558155.SAMN04487911_1714"/>
<dbReference type="RefSeq" id="WP_072766106.1">
    <property type="nucleotide sequence ID" value="NZ_FQYX01000071.1"/>
</dbReference>
<sequence>MAIIKKGTIVAKGNPNQFISALDGKLWQKAINKNELLKLEPNLKIISKQFIEKILHITEVTTIKSDS</sequence>
<dbReference type="EMBL" id="FQYX01000071">
    <property type="protein sequence ID" value="SHJ95626.1"/>
    <property type="molecule type" value="Genomic_DNA"/>
</dbReference>
<dbReference type="Proteomes" id="UP000184231">
    <property type="component" value="Unassembled WGS sequence"/>
</dbReference>
<proteinExistence type="predicted"/>
<protein>
    <submittedName>
        <fullName evidence="1">Uncharacterized protein</fullName>
    </submittedName>
</protein>
<dbReference type="AlphaFoldDB" id="A0A1M6NJ10"/>
<organism evidence="1 2">
    <name type="scientific">Arenibacter nanhaiticus</name>
    <dbReference type="NCBI Taxonomy" id="558155"/>
    <lineage>
        <taxon>Bacteria</taxon>
        <taxon>Pseudomonadati</taxon>
        <taxon>Bacteroidota</taxon>
        <taxon>Flavobacteriia</taxon>
        <taxon>Flavobacteriales</taxon>
        <taxon>Flavobacteriaceae</taxon>
        <taxon>Arenibacter</taxon>
    </lineage>
</organism>
<reference evidence="1 2" key="1">
    <citation type="submission" date="2016-11" db="EMBL/GenBank/DDBJ databases">
        <authorList>
            <person name="Jaros S."/>
            <person name="Januszkiewicz K."/>
            <person name="Wedrychowicz H."/>
        </authorList>
    </citation>
    <scope>NUCLEOTIDE SEQUENCE [LARGE SCALE GENOMIC DNA]</scope>
    <source>
        <strain evidence="1 2">CGMCC 1.8863</strain>
    </source>
</reference>